<evidence type="ECO:0000256" key="4">
    <source>
        <dbReference type="ARBA" id="ARBA00022989"/>
    </source>
</evidence>
<comment type="subcellular location">
    <subcellularLocation>
        <location evidence="1">Membrane</location>
        <topology evidence="1">Multi-pass membrane protein</topology>
    </subcellularLocation>
</comment>
<dbReference type="EMBL" id="KV419401">
    <property type="protein sequence ID" value="KZS95522.1"/>
    <property type="molecule type" value="Genomic_DNA"/>
</dbReference>
<keyword evidence="7" id="KW-0449">Lipoprotein</keyword>
<accession>A0A164X070</accession>
<dbReference type="GO" id="GO:0019706">
    <property type="term" value="F:protein-cysteine S-palmitoyltransferase activity"/>
    <property type="evidence" value="ECO:0007669"/>
    <property type="project" value="UniProtKB-EC"/>
</dbReference>
<dbReference type="EC" id="2.3.1.225" evidence="11"/>
<proteinExistence type="inferred from homology"/>
<dbReference type="Proteomes" id="UP000076722">
    <property type="component" value="Unassembled WGS sequence"/>
</dbReference>
<dbReference type="STRING" id="1314777.A0A164X070"/>
<dbReference type="InterPro" id="IPR001594">
    <property type="entry name" value="Palmitoyltrfase_DHHC"/>
</dbReference>
<dbReference type="GO" id="GO:0016020">
    <property type="term" value="C:membrane"/>
    <property type="evidence" value="ECO:0007669"/>
    <property type="project" value="UniProtKB-SubCell"/>
</dbReference>
<dbReference type="AlphaFoldDB" id="A0A164X070"/>
<evidence type="ECO:0000256" key="7">
    <source>
        <dbReference type="ARBA" id="ARBA00023288"/>
    </source>
</evidence>
<keyword evidence="5 11" id="KW-0472">Membrane</keyword>
<evidence type="ECO:0000256" key="11">
    <source>
        <dbReference type="RuleBase" id="RU079119"/>
    </source>
</evidence>
<reference evidence="14 15" key="1">
    <citation type="journal article" date="2016" name="Mol. Biol. Evol.">
        <title>Comparative Genomics of Early-Diverging Mushroom-Forming Fungi Provides Insights into the Origins of Lignocellulose Decay Capabilities.</title>
        <authorList>
            <person name="Nagy L.G."/>
            <person name="Riley R."/>
            <person name="Tritt A."/>
            <person name="Adam C."/>
            <person name="Daum C."/>
            <person name="Floudas D."/>
            <person name="Sun H."/>
            <person name="Yadav J.S."/>
            <person name="Pangilinan J."/>
            <person name="Larsson K.H."/>
            <person name="Matsuura K."/>
            <person name="Barry K."/>
            <person name="Labutti K."/>
            <person name="Kuo R."/>
            <person name="Ohm R.A."/>
            <person name="Bhattacharya S.S."/>
            <person name="Shirouzu T."/>
            <person name="Yoshinaga Y."/>
            <person name="Martin F.M."/>
            <person name="Grigoriev I.V."/>
            <person name="Hibbett D.S."/>
        </authorList>
    </citation>
    <scope>NUCLEOTIDE SEQUENCE [LARGE SCALE GENOMIC DNA]</scope>
    <source>
        <strain evidence="14 15">HHB9708</strain>
    </source>
</reference>
<feature type="transmembrane region" description="Helical" evidence="11">
    <location>
        <begin position="316"/>
        <end position="336"/>
    </location>
</feature>
<feature type="compositionally biased region" description="Polar residues" evidence="12">
    <location>
        <begin position="206"/>
        <end position="231"/>
    </location>
</feature>
<evidence type="ECO:0000259" key="13">
    <source>
        <dbReference type="Pfam" id="PF01529"/>
    </source>
</evidence>
<gene>
    <name evidence="14" type="ORF">SISNIDRAFT_477982</name>
</gene>
<evidence type="ECO:0000313" key="14">
    <source>
        <dbReference type="EMBL" id="KZS95522.1"/>
    </source>
</evidence>
<dbReference type="GO" id="GO:0006612">
    <property type="term" value="P:protein targeting to membrane"/>
    <property type="evidence" value="ECO:0007669"/>
    <property type="project" value="TreeGrafter"/>
</dbReference>
<sequence length="493" mass="56345">MTSTTAAPISPKPRRKFVGFSEALEESRRRRANRTEPQPWLARKCTIGLVLGLWGWTGYVYVGRLCVPMIKRESDALGSRTIGIAFLIVFSILWIMFGWSYAKLIFTSPGYAVDHVQKTPLPQPPPSHQRNYSWYSEESIGGPPYSNITTPNPDAPAQHPQTKPQSQSDIEKAMGGSISYSYRQNVSREQEQADVRDLDAFGTKIIGTSVSPTTPTQTRIPTGQPSHTDFSTIRPEPSDAVMSPQTDEGNGLPPPVLSRNPRRDPVLLPEYRFCYREEFVKPYRTHHCRVCAKCVLQYDHHCPWIGGCVGARNRRFFLIFLEWASPFTLWTFATLVALNARGSAEGLMDSIDPQQIVIIIISGLFAFFTSGMLLSHIGLILLNTTTLEHLNMSNMKRRERAILGQMFTIFQISARRKKKKEWDHEWGRIEREGNLWWLESESENWKATMGRRVWEWFLPIGKAPNDGLSYPTNPRFDADGRWRRRSEWPAELQ</sequence>
<comment type="domain">
    <text evidence="11">The DHHC domain is required for palmitoyltransferase activity.</text>
</comment>
<evidence type="ECO:0000256" key="10">
    <source>
        <dbReference type="ARBA" id="ARBA00048048"/>
    </source>
</evidence>
<evidence type="ECO:0000256" key="1">
    <source>
        <dbReference type="ARBA" id="ARBA00004141"/>
    </source>
</evidence>
<keyword evidence="15" id="KW-1185">Reference proteome</keyword>
<feature type="region of interest" description="Disordered" evidence="12">
    <location>
        <begin position="206"/>
        <end position="259"/>
    </location>
</feature>
<dbReference type="PROSITE" id="PS50216">
    <property type="entry name" value="DHHC"/>
    <property type="match status" value="1"/>
</dbReference>
<evidence type="ECO:0000256" key="9">
    <source>
        <dbReference type="ARBA" id="ARBA00038298"/>
    </source>
</evidence>
<evidence type="ECO:0000256" key="3">
    <source>
        <dbReference type="ARBA" id="ARBA00022692"/>
    </source>
</evidence>
<dbReference type="PANTHER" id="PTHR22883:SF23">
    <property type="entry name" value="PALMITOYLTRANSFERASE ZDHHC6"/>
    <property type="match status" value="1"/>
</dbReference>
<keyword evidence="3 11" id="KW-0812">Transmembrane</keyword>
<evidence type="ECO:0000313" key="15">
    <source>
        <dbReference type="Proteomes" id="UP000076722"/>
    </source>
</evidence>
<feature type="transmembrane region" description="Helical" evidence="11">
    <location>
        <begin position="356"/>
        <end position="382"/>
    </location>
</feature>
<comment type="catalytic activity">
    <reaction evidence="10 11">
        <text>L-cysteinyl-[protein] + hexadecanoyl-CoA = S-hexadecanoyl-L-cysteinyl-[protein] + CoA</text>
        <dbReference type="Rhea" id="RHEA:36683"/>
        <dbReference type="Rhea" id="RHEA-COMP:10131"/>
        <dbReference type="Rhea" id="RHEA-COMP:11032"/>
        <dbReference type="ChEBI" id="CHEBI:29950"/>
        <dbReference type="ChEBI" id="CHEBI:57287"/>
        <dbReference type="ChEBI" id="CHEBI:57379"/>
        <dbReference type="ChEBI" id="CHEBI:74151"/>
        <dbReference type="EC" id="2.3.1.225"/>
    </reaction>
</comment>
<evidence type="ECO:0000256" key="6">
    <source>
        <dbReference type="ARBA" id="ARBA00023139"/>
    </source>
</evidence>
<dbReference type="Pfam" id="PF01529">
    <property type="entry name" value="DHHC"/>
    <property type="match status" value="1"/>
</dbReference>
<evidence type="ECO:0000256" key="12">
    <source>
        <dbReference type="SAM" id="MobiDB-lite"/>
    </source>
</evidence>
<protein>
    <recommendedName>
        <fullName evidence="11">Palmitoyltransferase</fullName>
        <ecNumber evidence="11">2.3.1.225</ecNumber>
    </recommendedName>
</protein>
<dbReference type="PANTHER" id="PTHR22883">
    <property type="entry name" value="ZINC FINGER DHHC DOMAIN CONTAINING PROTEIN"/>
    <property type="match status" value="1"/>
</dbReference>
<feature type="transmembrane region" description="Helical" evidence="11">
    <location>
        <begin position="40"/>
        <end position="62"/>
    </location>
</feature>
<keyword evidence="6" id="KW-0564">Palmitate</keyword>
<dbReference type="InterPro" id="IPR039859">
    <property type="entry name" value="PFA4/ZDH16/20/ERF2-like"/>
</dbReference>
<evidence type="ECO:0000256" key="5">
    <source>
        <dbReference type="ARBA" id="ARBA00023136"/>
    </source>
</evidence>
<keyword evidence="4 11" id="KW-1133">Transmembrane helix</keyword>
<dbReference type="GO" id="GO:0005783">
    <property type="term" value="C:endoplasmic reticulum"/>
    <property type="evidence" value="ECO:0007669"/>
    <property type="project" value="TreeGrafter"/>
</dbReference>
<evidence type="ECO:0000256" key="2">
    <source>
        <dbReference type="ARBA" id="ARBA00022679"/>
    </source>
</evidence>
<keyword evidence="8 11" id="KW-0012">Acyltransferase</keyword>
<organism evidence="14 15">
    <name type="scientific">Sistotremastrum niveocremeum HHB9708</name>
    <dbReference type="NCBI Taxonomy" id="1314777"/>
    <lineage>
        <taxon>Eukaryota</taxon>
        <taxon>Fungi</taxon>
        <taxon>Dikarya</taxon>
        <taxon>Basidiomycota</taxon>
        <taxon>Agaricomycotina</taxon>
        <taxon>Agaricomycetes</taxon>
        <taxon>Sistotremastrales</taxon>
        <taxon>Sistotremastraceae</taxon>
        <taxon>Sertulicium</taxon>
        <taxon>Sertulicium niveocremeum</taxon>
    </lineage>
</organism>
<feature type="transmembrane region" description="Helical" evidence="11">
    <location>
        <begin position="82"/>
        <end position="102"/>
    </location>
</feature>
<feature type="domain" description="Palmitoyltransferase DHHC" evidence="13">
    <location>
        <begin position="270"/>
        <end position="391"/>
    </location>
</feature>
<keyword evidence="2 11" id="KW-0808">Transferase</keyword>
<name>A0A164X070_9AGAM</name>
<dbReference type="GO" id="GO:0005794">
    <property type="term" value="C:Golgi apparatus"/>
    <property type="evidence" value="ECO:0007669"/>
    <property type="project" value="TreeGrafter"/>
</dbReference>
<feature type="region of interest" description="Disordered" evidence="12">
    <location>
        <begin position="143"/>
        <end position="171"/>
    </location>
</feature>
<comment type="similarity">
    <text evidence="9">Belongs to the DHHC palmitoyltransferase family. PFA5 subfamily.</text>
</comment>
<feature type="compositionally biased region" description="Polar residues" evidence="12">
    <location>
        <begin position="159"/>
        <end position="168"/>
    </location>
</feature>
<evidence type="ECO:0000256" key="8">
    <source>
        <dbReference type="ARBA" id="ARBA00023315"/>
    </source>
</evidence>
<dbReference type="OrthoDB" id="1436450at2759"/>